<feature type="transmembrane region" description="Helical" evidence="2">
    <location>
        <begin position="95"/>
        <end position="115"/>
    </location>
</feature>
<dbReference type="AlphaFoldDB" id="A0A9D1Z8W4"/>
<dbReference type="EMBL" id="DXCO01000030">
    <property type="protein sequence ID" value="HIY78192.1"/>
    <property type="molecule type" value="Genomic_DNA"/>
</dbReference>
<evidence type="ECO:0000313" key="3">
    <source>
        <dbReference type="EMBL" id="HIY78192.1"/>
    </source>
</evidence>
<feature type="compositionally biased region" description="Basic and acidic residues" evidence="1">
    <location>
        <begin position="155"/>
        <end position="172"/>
    </location>
</feature>
<keyword evidence="2" id="KW-0812">Transmembrane</keyword>
<dbReference type="PANTHER" id="PTHR35867:SF1">
    <property type="entry name" value="PROTEIN RSEC"/>
    <property type="match status" value="1"/>
</dbReference>
<organism evidence="3 4">
    <name type="scientific">Candidatus Borkfalkia excrementavium</name>
    <dbReference type="NCBI Taxonomy" id="2838505"/>
    <lineage>
        <taxon>Bacteria</taxon>
        <taxon>Bacillati</taxon>
        <taxon>Bacillota</taxon>
        <taxon>Clostridia</taxon>
        <taxon>Christensenellales</taxon>
        <taxon>Christensenellaceae</taxon>
        <taxon>Candidatus Borkfalkia</taxon>
    </lineage>
</organism>
<evidence type="ECO:0000256" key="2">
    <source>
        <dbReference type="SAM" id="Phobius"/>
    </source>
</evidence>
<reference evidence="3" key="2">
    <citation type="submission" date="2021-04" db="EMBL/GenBank/DDBJ databases">
        <authorList>
            <person name="Gilroy R."/>
        </authorList>
    </citation>
    <scope>NUCLEOTIDE SEQUENCE</scope>
    <source>
        <strain evidence="3">CHK199-9574</strain>
    </source>
</reference>
<proteinExistence type="predicted"/>
<dbReference type="Pfam" id="PF04246">
    <property type="entry name" value="RseC_MucC"/>
    <property type="match status" value="1"/>
</dbReference>
<feature type="transmembrane region" description="Helical" evidence="2">
    <location>
        <begin position="67"/>
        <end position="89"/>
    </location>
</feature>
<gene>
    <name evidence="3" type="ORF">H9728_04030</name>
</gene>
<keyword evidence="2" id="KW-0472">Membrane</keyword>
<keyword evidence="2" id="KW-1133">Transmembrane helix</keyword>
<reference evidence="3" key="1">
    <citation type="journal article" date="2021" name="PeerJ">
        <title>Extensive microbial diversity within the chicken gut microbiome revealed by metagenomics and culture.</title>
        <authorList>
            <person name="Gilroy R."/>
            <person name="Ravi A."/>
            <person name="Getino M."/>
            <person name="Pursley I."/>
            <person name="Horton D.L."/>
            <person name="Alikhan N.F."/>
            <person name="Baker D."/>
            <person name="Gharbi K."/>
            <person name="Hall N."/>
            <person name="Watson M."/>
            <person name="Adriaenssens E.M."/>
            <person name="Foster-Nyarko E."/>
            <person name="Jarju S."/>
            <person name="Secka A."/>
            <person name="Antonio M."/>
            <person name="Oren A."/>
            <person name="Chaudhuri R.R."/>
            <person name="La Ragione R."/>
            <person name="Hildebrand F."/>
            <person name="Pallen M.J."/>
        </authorList>
    </citation>
    <scope>NUCLEOTIDE SEQUENCE</scope>
    <source>
        <strain evidence="3">CHK199-9574</strain>
    </source>
</reference>
<accession>A0A9D1Z8W4</accession>
<protein>
    <submittedName>
        <fullName evidence="3">SoxR reducing system RseC family protein</fullName>
    </submittedName>
</protein>
<comment type="caution">
    <text evidence="3">The sequence shown here is derived from an EMBL/GenBank/DDBJ whole genome shotgun (WGS) entry which is preliminary data.</text>
</comment>
<name>A0A9D1Z8W4_9FIRM</name>
<dbReference type="InterPro" id="IPR007359">
    <property type="entry name" value="SigmaE_reg_RseC_MucC"/>
</dbReference>
<dbReference type="PANTHER" id="PTHR35867">
    <property type="entry name" value="PROTEIN RSEC"/>
    <property type="match status" value="1"/>
</dbReference>
<feature type="region of interest" description="Disordered" evidence="1">
    <location>
        <begin position="144"/>
        <end position="172"/>
    </location>
</feature>
<sequence length="172" mass="18333">MKEIATVVKTAGKIAVLEIVKRPECDGCKICAFRNGKSRVKVKAYNSAGARAGDNVVVRAEKDHRALASFIVYIVPVLLACAGVLAGVFLFEKEVYTALLCLAGLAVGFLAVFAADKILSKRRGFGMEVVEILQNNAEGAILDEETGSDGAGQAPDHKLNQQQEEKQNGKGI</sequence>
<evidence type="ECO:0000256" key="1">
    <source>
        <dbReference type="SAM" id="MobiDB-lite"/>
    </source>
</evidence>
<dbReference type="Proteomes" id="UP000824135">
    <property type="component" value="Unassembled WGS sequence"/>
</dbReference>
<evidence type="ECO:0000313" key="4">
    <source>
        <dbReference type="Proteomes" id="UP000824135"/>
    </source>
</evidence>